<dbReference type="RefSeq" id="WP_310290995.1">
    <property type="nucleotide sequence ID" value="NZ_BAAAWO010000001.1"/>
</dbReference>
<evidence type="ECO:0000313" key="2">
    <source>
        <dbReference type="EMBL" id="MDR7358884.1"/>
    </source>
</evidence>
<evidence type="ECO:0000313" key="3">
    <source>
        <dbReference type="Proteomes" id="UP001183817"/>
    </source>
</evidence>
<reference evidence="2 3" key="1">
    <citation type="submission" date="2023-07" db="EMBL/GenBank/DDBJ databases">
        <title>Sequencing the genomes of 1000 actinobacteria strains.</title>
        <authorList>
            <person name="Klenk H.-P."/>
        </authorList>
    </citation>
    <scope>NUCLEOTIDE SEQUENCE [LARGE SCALE GENOMIC DNA]</scope>
    <source>
        <strain evidence="2 3">DSM 20167</strain>
    </source>
</reference>
<dbReference type="Proteomes" id="UP001183817">
    <property type="component" value="Unassembled WGS sequence"/>
</dbReference>
<gene>
    <name evidence="2" type="ORF">J2S64_002575</name>
</gene>
<dbReference type="SUPFAM" id="SSF55729">
    <property type="entry name" value="Acyl-CoA N-acyltransferases (Nat)"/>
    <property type="match status" value="1"/>
</dbReference>
<feature type="domain" description="N-acetyltransferase" evidence="1">
    <location>
        <begin position="80"/>
        <end position="230"/>
    </location>
</feature>
<dbReference type="Pfam" id="PF13673">
    <property type="entry name" value="Acetyltransf_10"/>
    <property type="match status" value="1"/>
</dbReference>
<dbReference type="PROSITE" id="PS51186">
    <property type="entry name" value="GNAT"/>
    <property type="match status" value="1"/>
</dbReference>
<evidence type="ECO:0000259" key="1">
    <source>
        <dbReference type="PROSITE" id="PS51186"/>
    </source>
</evidence>
<proteinExistence type="predicted"/>
<dbReference type="EMBL" id="JAVDYI010000001">
    <property type="protein sequence ID" value="MDR7358884.1"/>
    <property type="molecule type" value="Genomic_DNA"/>
</dbReference>
<comment type="caution">
    <text evidence="2">The sequence shown here is derived from an EMBL/GenBank/DDBJ whole genome shotgun (WGS) entry which is preliminary data.</text>
</comment>
<keyword evidence="3" id="KW-1185">Reference proteome</keyword>
<dbReference type="CDD" id="cd04301">
    <property type="entry name" value="NAT_SF"/>
    <property type="match status" value="1"/>
</dbReference>
<dbReference type="Gene3D" id="3.40.630.30">
    <property type="match status" value="1"/>
</dbReference>
<organism evidence="2 3">
    <name type="scientific">Paeniglutamicibacter sulfureus</name>
    <dbReference type="NCBI Taxonomy" id="43666"/>
    <lineage>
        <taxon>Bacteria</taxon>
        <taxon>Bacillati</taxon>
        <taxon>Actinomycetota</taxon>
        <taxon>Actinomycetes</taxon>
        <taxon>Micrococcales</taxon>
        <taxon>Micrococcaceae</taxon>
        <taxon>Paeniglutamicibacter</taxon>
    </lineage>
</organism>
<dbReference type="InterPro" id="IPR000182">
    <property type="entry name" value="GNAT_dom"/>
</dbReference>
<sequence length="269" mass="29661">MSQIFPMFPSARSMVIVRDATDQDLRLMASDMIRYLPDGLFPRLGQRFVKRWMSTFLTQQQGVALVAVTNDVAQQQVGFLIGSTHQVRHVADVLNNHKWSLLLSGTAALSIRPRVLLHFLRTRARPYLRRIAGRTSSPSATATKSEPATAVITSLVVLPTVRGGGVGSLLVDEFLAQAQREGSFRAELVTTAGAAGAGVFYEKIGWVCAEERYSKDGTQIQTYRHPLTETEVGDKVACLQSDIQRHLTKSIASSQESEFKDREGLLSTL</sequence>
<name>A0ABU2BJR4_9MICC</name>
<accession>A0ABU2BJR4</accession>
<protein>
    <submittedName>
        <fullName evidence="2">GNAT superfamily N-acetyltransferase</fullName>
    </submittedName>
</protein>
<dbReference type="InterPro" id="IPR016181">
    <property type="entry name" value="Acyl_CoA_acyltransferase"/>
</dbReference>